<dbReference type="EMBL" id="JASMQC010000029">
    <property type="protein sequence ID" value="KAK1932494.1"/>
    <property type="molecule type" value="Genomic_DNA"/>
</dbReference>
<dbReference type="PANTHER" id="PTHR15454">
    <property type="entry name" value="NISCHARIN RELATED"/>
    <property type="match status" value="1"/>
</dbReference>
<dbReference type="PANTHER" id="PTHR15454:SF73">
    <property type="entry name" value="DYNEIN AXONEMAL LIGHT CHAIN 1"/>
    <property type="match status" value="1"/>
</dbReference>
<evidence type="ECO:0000256" key="2">
    <source>
        <dbReference type="ARBA" id="ARBA00022737"/>
    </source>
</evidence>
<protein>
    <submittedName>
        <fullName evidence="4">Nischarin</fullName>
    </submittedName>
</protein>
<dbReference type="InterPro" id="IPR001611">
    <property type="entry name" value="Leu-rich_rpt"/>
</dbReference>
<comment type="caution">
    <text evidence="4">The sequence shown here is derived from an EMBL/GenBank/DDBJ whole genome shotgun (WGS) entry which is preliminary data.</text>
</comment>
<feature type="compositionally biased region" description="Low complexity" evidence="3">
    <location>
        <begin position="471"/>
        <end position="481"/>
    </location>
</feature>
<sequence>MASPARRGSIGLDGAESKFCDLSVRLLVLNVVCANEETHRFMQGRGLTVGQVDRTLRVFATADTIDLSNNEIDKIPASIPSEVVTLDISFNSIASIQGIERLKFVQELHLAFNRLDDVSALEFCPQLVRVNLSGNRLFNTKGLETLEFLENLDMSDNLIEFPEALRALSLNQNLTHLTIRGNPLSQKPGYHVPMLDMIPSLLMLDDKKMRSTTKYKTKDVSTTKSLSYSRIYDDKKQFVIHKQIRPRPATTVQPLLPGDAASKYDGTMFLPPPIEPTHERARAALQKYQYGARPISPPPAPLSPSMSRTHNSPSKHRTAPYLSMYDRLAQSNGIPITRPITPTVKPIPDPNPQPSKPDISMLTRLRGEEKNGDVPLQKSANASSNDSGRKTTGVSTPRNSTASRKPISRQEPQQQHRAPPNANGSSVRRSSIRSATPTPTGHVLDDKQRNVLSVIQNLIEHKRQTLATLGNQKTGTTGNTTPSREYNLAGQSVR</sequence>
<evidence type="ECO:0000313" key="4">
    <source>
        <dbReference type="EMBL" id="KAK1932494.1"/>
    </source>
</evidence>
<proteinExistence type="predicted"/>
<feature type="compositionally biased region" description="Pro residues" evidence="3">
    <location>
        <begin position="345"/>
        <end position="355"/>
    </location>
</feature>
<dbReference type="Gene3D" id="3.80.10.10">
    <property type="entry name" value="Ribonuclease Inhibitor"/>
    <property type="match status" value="2"/>
</dbReference>
<dbReference type="GO" id="GO:0005737">
    <property type="term" value="C:cytoplasm"/>
    <property type="evidence" value="ECO:0007669"/>
    <property type="project" value="TreeGrafter"/>
</dbReference>
<reference evidence="4" key="1">
    <citation type="submission" date="2023-08" db="EMBL/GenBank/DDBJ databases">
        <title>Reference Genome Resource for the Citrus Pathogen Phytophthora citrophthora.</title>
        <authorList>
            <person name="Moller H."/>
            <person name="Coetzee B."/>
            <person name="Rose L.J."/>
            <person name="Van Niekerk J.M."/>
        </authorList>
    </citation>
    <scope>NUCLEOTIDE SEQUENCE</scope>
    <source>
        <strain evidence="4">STE-U-9442</strain>
    </source>
</reference>
<keyword evidence="2" id="KW-0677">Repeat</keyword>
<evidence type="ECO:0000313" key="5">
    <source>
        <dbReference type="Proteomes" id="UP001259832"/>
    </source>
</evidence>
<feature type="region of interest" description="Disordered" evidence="3">
    <location>
        <begin position="334"/>
        <end position="446"/>
    </location>
</feature>
<feature type="region of interest" description="Disordered" evidence="3">
    <location>
        <begin position="293"/>
        <end position="318"/>
    </location>
</feature>
<keyword evidence="1" id="KW-0433">Leucine-rich repeat</keyword>
<evidence type="ECO:0000256" key="1">
    <source>
        <dbReference type="ARBA" id="ARBA00022614"/>
    </source>
</evidence>
<dbReference type="Proteomes" id="UP001259832">
    <property type="component" value="Unassembled WGS sequence"/>
</dbReference>
<dbReference type="PROSITE" id="PS51450">
    <property type="entry name" value="LRR"/>
    <property type="match status" value="1"/>
</dbReference>
<accession>A0AAD9G626</accession>
<dbReference type="AlphaFoldDB" id="A0AAD9G626"/>
<organism evidence="4 5">
    <name type="scientific">Phytophthora citrophthora</name>
    <dbReference type="NCBI Taxonomy" id="4793"/>
    <lineage>
        <taxon>Eukaryota</taxon>
        <taxon>Sar</taxon>
        <taxon>Stramenopiles</taxon>
        <taxon>Oomycota</taxon>
        <taxon>Peronosporomycetes</taxon>
        <taxon>Peronosporales</taxon>
        <taxon>Peronosporaceae</taxon>
        <taxon>Phytophthora</taxon>
    </lineage>
</organism>
<feature type="region of interest" description="Disordered" evidence="3">
    <location>
        <begin position="471"/>
        <end position="494"/>
    </location>
</feature>
<dbReference type="SUPFAM" id="SSF52058">
    <property type="entry name" value="L domain-like"/>
    <property type="match status" value="1"/>
</dbReference>
<name>A0AAD9G626_9STRA</name>
<evidence type="ECO:0000256" key="3">
    <source>
        <dbReference type="SAM" id="MobiDB-lite"/>
    </source>
</evidence>
<gene>
    <name evidence="4" type="ORF">P3T76_012078</name>
</gene>
<feature type="compositionally biased region" description="Polar residues" evidence="3">
    <location>
        <begin position="378"/>
        <end position="403"/>
    </location>
</feature>
<dbReference type="InterPro" id="IPR032675">
    <property type="entry name" value="LRR_dom_sf"/>
</dbReference>
<keyword evidence="5" id="KW-1185">Reference proteome</keyword>
<feature type="compositionally biased region" description="Polar residues" evidence="3">
    <location>
        <begin position="410"/>
        <end position="439"/>
    </location>
</feature>